<dbReference type="RefSeq" id="WP_188850412.1">
    <property type="nucleotide sequence ID" value="NZ_BMJJ01000004.1"/>
</dbReference>
<proteinExistence type="inferred from homology"/>
<dbReference type="GO" id="GO:0016491">
    <property type="term" value="F:oxidoreductase activity"/>
    <property type="evidence" value="ECO:0007669"/>
    <property type="project" value="UniProtKB-KW"/>
</dbReference>
<protein>
    <submittedName>
        <fullName evidence="3">3-oxoacyl-ACP reductase</fullName>
    </submittedName>
</protein>
<dbReference type="PANTHER" id="PTHR43639">
    <property type="entry name" value="OXIDOREDUCTASE, SHORT-CHAIN DEHYDROGENASE/REDUCTASE FAMILY (AFU_ORTHOLOGUE AFUA_5G02870)"/>
    <property type="match status" value="1"/>
</dbReference>
<dbReference type="InterPro" id="IPR002347">
    <property type="entry name" value="SDR_fam"/>
</dbReference>
<dbReference type="Pfam" id="PF13561">
    <property type="entry name" value="adh_short_C2"/>
    <property type="match status" value="1"/>
</dbReference>
<reference evidence="3" key="1">
    <citation type="journal article" date="2014" name="Int. J. Syst. Evol. Microbiol.">
        <title>Complete genome sequence of Corynebacterium casei LMG S-19264T (=DSM 44701T), isolated from a smear-ripened cheese.</title>
        <authorList>
            <consortium name="US DOE Joint Genome Institute (JGI-PGF)"/>
            <person name="Walter F."/>
            <person name="Albersmeier A."/>
            <person name="Kalinowski J."/>
            <person name="Ruckert C."/>
        </authorList>
    </citation>
    <scope>NUCLEOTIDE SEQUENCE</scope>
    <source>
        <strain evidence="3">CGMCC 1.15493</strain>
    </source>
</reference>
<reference evidence="3" key="2">
    <citation type="submission" date="2020-09" db="EMBL/GenBank/DDBJ databases">
        <authorList>
            <person name="Sun Q."/>
            <person name="Zhou Y."/>
        </authorList>
    </citation>
    <scope>NUCLEOTIDE SEQUENCE</scope>
    <source>
        <strain evidence="3">CGMCC 1.15493</strain>
    </source>
</reference>
<evidence type="ECO:0000256" key="1">
    <source>
        <dbReference type="ARBA" id="ARBA00006484"/>
    </source>
</evidence>
<dbReference type="Gene3D" id="3.40.50.720">
    <property type="entry name" value="NAD(P)-binding Rossmann-like Domain"/>
    <property type="match status" value="1"/>
</dbReference>
<dbReference type="PROSITE" id="PS00061">
    <property type="entry name" value="ADH_SHORT"/>
    <property type="match status" value="1"/>
</dbReference>
<evidence type="ECO:0000313" key="4">
    <source>
        <dbReference type="Proteomes" id="UP000613160"/>
    </source>
</evidence>
<comment type="similarity">
    <text evidence="1">Belongs to the short-chain dehydrogenases/reductases (SDR) family.</text>
</comment>
<dbReference type="FunFam" id="3.40.50.720:FF:000084">
    <property type="entry name" value="Short-chain dehydrogenase reductase"/>
    <property type="match status" value="1"/>
</dbReference>
<dbReference type="PRINTS" id="PR00081">
    <property type="entry name" value="GDHRDH"/>
</dbReference>
<dbReference type="Proteomes" id="UP000613160">
    <property type="component" value="Unassembled WGS sequence"/>
</dbReference>
<comment type="caution">
    <text evidence="3">The sequence shown here is derived from an EMBL/GenBank/DDBJ whole genome shotgun (WGS) entry which is preliminary data.</text>
</comment>
<sequence length="253" mass="27191">MQFASYPSLKDVAVVVTGGASGIGAEIVRAFAAQDARVGFVDIDAVRGTALAAELSATGQRVAFEACDLKDIDALKAAFAALEATNGPAGVLVNNAARDDRHGWEDVTPDYYDERIATNLRHMFFAIQAVAPGMIAARKGSIVNLGSNSWWQAVGNMPVYTTAKSAVHGMTRSFARDLGKHLIRVNTVVPGWVMTERQKELWVTPEALEASLQRQCLPVEIEPVYLARMVLFLASDDAAMCTANNFMVEAGSI</sequence>
<evidence type="ECO:0000256" key="2">
    <source>
        <dbReference type="ARBA" id="ARBA00023002"/>
    </source>
</evidence>
<name>A0A916XX44_9HYPH</name>
<keyword evidence="2" id="KW-0560">Oxidoreductase</keyword>
<dbReference type="PRINTS" id="PR00080">
    <property type="entry name" value="SDRFAMILY"/>
</dbReference>
<accession>A0A916XX44</accession>
<dbReference type="SUPFAM" id="SSF51735">
    <property type="entry name" value="NAD(P)-binding Rossmann-fold domains"/>
    <property type="match status" value="1"/>
</dbReference>
<organism evidence="3 4">
    <name type="scientific">Aureimonas glaciei</name>
    <dbReference type="NCBI Taxonomy" id="1776957"/>
    <lineage>
        <taxon>Bacteria</taxon>
        <taxon>Pseudomonadati</taxon>
        <taxon>Pseudomonadota</taxon>
        <taxon>Alphaproteobacteria</taxon>
        <taxon>Hyphomicrobiales</taxon>
        <taxon>Aurantimonadaceae</taxon>
        <taxon>Aureimonas</taxon>
    </lineage>
</organism>
<keyword evidence="4" id="KW-1185">Reference proteome</keyword>
<dbReference type="InterPro" id="IPR036291">
    <property type="entry name" value="NAD(P)-bd_dom_sf"/>
</dbReference>
<dbReference type="PANTHER" id="PTHR43639:SF1">
    <property type="entry name" value="SHORT-CHAIN DEHYDROGENASE_REDUCTASE FAMILY PROTEIN"/>
    <property type="match status" value="1"/>
</dbReference>
<dbReference type="CDD" id="cd05233">
    <property type="entry name" value="SDR_c"/>
    <property type="match status" value="1"/>
</dbReference>
<dbReference type="AlphaFoldDB" id="A0A916XX44"/>
<evidence type="ECO:0000313" key="3">
    <source>
        <dbReference type="EMBL" id="GGD16726.1"/>
    </source>
</evidence>
<gene>
    <name evidence="3" type="ORF">GCM10011335_19450</name>
</gene>
<dbReference type="EMBL" id="BMJJ01000004">
    <property type="protein sequence ID" value="GGD16726.1"/>
    <property type="molecule type" value="Genomic_DNA"/>
</dbReference>
<dbReference type="InterPro" id="IPR020904">
    <property type="entry name" value="Sc_DH/Rdtase_CS"/>
</dbReference>